<dbReference type="Proteomes" id="UP000229523">
    <property type="component" value="Unassembled WGS sequence"/>
</dbReference>
<feature type="transmembrane region" description="Helical" evidence="1">
    <location>
        <begin position="29"/>
        <end position="48"/>
    </location>
</feature>
<keyword evidence="1" id="KW-1133">Transmembrane helix</keyword>
<evidence type="ECO:0000256" key="1">
    <source>
        <dbReference type="SAM" id="Phobius"/>
    </source>
</evidence>
<keyword evidence="1" id="KW-0472">Membrane</keyword>
<evidence type="ECO:0000313" key="3">
    <source>
        <dbReference type="Proteomes" id="UP000229523"/>
    </source>
</evidence>
<organism evidence="2 3">
    <name type="scientific">Macrococcoides goetzii</name>
    <dbReference type="NCBI Taxonomy" id="1891097"/>
    <lineage>
        <taxon>Bacteria</taxon>
        <taxon>Bacillati</taxon>
        <taxon>Bacillota</taxon>
        <taxon>Bacilli</taxon>
        <taxon>Bacillales</taxon>
        <taxon>Staphylococcaceae</taxon>
        <taxon>Macrococcoides</taxon>
    </lineage>
</organism>
<name>A0A395GAD6_9STAP</name>
<comment type="caution">
    <text evidence="2">The sequence shown here is derived from an EMBL/GenBank/DDBJ whole genome shotgun (WGS) entry which is preliminary data.</text>
</comment>
<dbReference type="RefSeq" id="WP_099579536.1">
    <property type="nucleotide sequence ID" value="NZ_MJBI02000002.1"/>
</dbReference>
<evidence type="ECO:0000313" key="2">
    <source>
        <dbReference type="EMBL" id="RAI81029.1"/>
    </source>
</evidence>
<protein>
    <submittedName>
        <fullName evidence="2">Uncharacterized protein</fullName>
    </submittedName>
</protein>
<proteinExistence type="predicted"/>
<reference evidence="2 3" key="1">
    <citation type="journal article" date="2018" name="Front. Microbiol.">
        <title>Description and Comparative Genomics of Macrococcus caseolyticus subsp. hominis subsp. nov., Macrococcus goetzii sp. nov., Macrococcus epidermidis sp. nov., and Macrococcus bohemicus sp. nov., Novel Macrococci From Human Clinical Material With Virulence Potential and Suspected Uptake of Foreign DNA by Natural Transformation.</title>
        <authorList>
            <person name="Maslanova I."/>
            <person name="Wertheimer Z."/>
            <person name="Sedlacek I."/>
            <person name="Svec P."/>
            <person name="Indrakova A."/>
            <person name="Kovarovic V."/>
            <person name="Schumann P."/>
            <person name="Sproer C."/>
            <person name="Kralova S."/>
            <person name="Sedo O."/>
            <person name="Kristofova L."/>
            <person name="Vrbovska V."/>
            <person name="Fuzik T."/>
            <person name="Petras P."/>
            <person name="Zdrahal Z."/>
            <person name="Ruzickova V."/>
            <person name="Doskar J."/>
            <person name="Pantucek R."/>
        </authorList>
    </citation>
    <scope>NUCLEOTIDE SEQUENCE [LARGE SCALE GENOMIC DNA]</scope>
    <source>
        <strain evidence="2 3">CCM 4927</strain>
    </source>
</reference>
<feature type="transmembrane region" description="Helical" evidence="1">
    <location>
        <begin position="6"/>
        <end position="22"/>
    </location>
</feature>
<dbReference type="AlphaFoldDB" id="A0A395GAD6"/>
<dbReference type="EMBL" id="MJBI02000002">
    <property type="protein sequence ID" value="RAI81029.1"/>
    <property type="molecule type" value="Genomic_DNA"/>
</dbReference>
<gene>
    <name evidence="2" type="ORF">BFS35_005515</name>
</gene>
<keyword evidence="3" id="KW-1185">Reference proteome</keyword>
<feature type="transmembrane region" description="Helical" evidence="1">
    <location>
        <begin position="54"/>
        <end position="72"/>
    </location>
</feature>
<sequence length="93" mass="11283">MFNIVELIFLILVLFGLQRYLASRDNKLLGLVIPVIFNLYVIYNFKFVHQDIEYLWYRAIIGNLILLADYYFGLQKRKERYKNEIQKMKSKDI</sequence>
<keyword evidence="1" id="KW-0812">Transmembrane</keyword>
<accession>A0A395GAD6</accession>